<comment type="caution">
    <text evidence="4">The sequence shown here is derived from an EMBL/GenBank/DDBJ whole genome shotgun (WGS) entry which is preliminary data.</text>
</comment>
<keyword evidence="2" id="KW-0732">Signal</keyword>
<dbReference type="AlphaFoldDB" id="A0A2A9HFS2"/>
<name>A0A2A9HFS2_TEPT2</name>
<keyword evidence="5" id="KW-1185">Reference proteome</keyword>
<dbReference type="NCBIfam" id="NF038402">
    <property type="entry name" value="TroA_like"/>
    <property type="match status" value="1"/>
</dbReference>
<feature type="domain" description="Fe/B12 periplasmic-binding" evidence="3">
    <location>
        <begin position="5"/>
        <end position="245"/>
    </location>
</feature>
<dbReference type="PROSITE" id="PS50983">
    <property type="entry name" value="FE_B12_PBP"/>
    <property type="match status" value="1"/>
</dbReference>
<dbReference type="SUPFAM" id="SSF53807">
    <property type="entry name" value="Helical backbone' metal receptor"/>
    <property type="match status" value="1"/>
</dbReference>
<evidence type="ECO:0000259" key="3">
    <source>
        <dbReference type="PROSITE" id="PS50983"/>
    </source>
</evidence>
<dbReference type="RefSeq" id="WP_278286802.1">
    <property type="nucleotide sequence ID" value="NZ_PDJQ01000001.1"/>
</dbReference>
<dbReference type="Proteomes" id="UP000223071">
    <property type="component" value="Unassembled WGS sequence"/>
</dbReference>
<organism evidence="4 5">
    <name type="scientific">Tepidiforma thermophila (strain KCTC 52669 / CGMCC 1.13589 / G233)</name>
    <dbReference type="NCBI Taxonomy" id="2761530"/>
    <lineage>
        <taxon>Bacteria</taxon>
        <taxon>Bacillati</taxon>
        <taxon>Chloroflexota</taxon>
        <taxon>Tepidiformia</taxon>
        <taxon>Tepidiformales</taxon>
        <taxon>Tepidiformaceae</taxon>
        <taxon>Tepidiforma</taxon>
    </lineage>
</organism>
<gene>
    <name evidence="4" type="ORF">A9A59_1061</name>
</gene>
<evidence type="ECO:0000256" key="1">
    <source>
        <dbReference type="ARBA" id="ARBA00008814"/>
    </source>
</evidence>
<dbReference type="InterPro" id="IPR050902">
    <property type="entry name" value="ABC_Transporter_SBP"/>
</dbReference>
<comment type="similarity">
    <text evidence="1">Belongs to the bacterial solute-binding protein 8 family.</text>
</comment>
<sequence length="245" mass="26580">MTAMRVVSLVPSLTELVWELAPETLAGRTKFCTEPPEMASAVPAFGGTKDPDVAAIAALQPDLVIANREENRREDVAALEDAGLRVLVTVIDSVGEALAAIRAIGAEVGNTAGADALAAEVEAALEEARPGEGPRVFVPIWRRPLLGLGGGTYGSSLLEACGAVNVQRERERYPEVTLEEVRELRPELVLLPDEPYHFREEHCVEFAGVAPARLVDGKLLWWYGPRMPRSIRALRELLAEAAAWR</sequence>
<protein>
    <submittedName>
        <fullName evidence="4">ABC-type Fe3+-hydroxamate transport system substrate-binding protein</fullName>
    </submittedName>
</protein>
<dbReference type="EMBL" id="PDJQ01000001">
    <property type="protein sequence ID" value="PFG73855.1"/>
    <property type="molecule type" value="Genomic_DNA"/>
</dbReference>
<reference evidence="4 5" key="1">
    <citation type="submission" date="2017-09" db="EMBL/GenBank/DDBJ databases">
        <title>Sequencing the genomes of two abundant thermophiles in Great Basin hot springs: Thermocrinis jamiesonii and novel Chloroflexi Thermoflexus hugenholtzii.</title>
        <authorList>
            <person name="Hedlund B."/>
        </authorList>
    </citation>
    <scope>NUCLEOTIDE SEQUENCE [LARGE SCALE GENOMIC DNA]</scope>
    <source>
        <strain evidence="4 5">G233</strain>
    </source>
</reference>
<dbReference type="Gene3D" id="3.40.50.1980">
    <property type="entry name" value="Nitrogenase molybdenum iron protein domain"/>
    <property type="match status" value="2"/>
</dbReference>
<accession>A0A2A9HFS2</accession>
<dbReference type="InterPro" id="IPR054828">
    <property type="entry name" value="Vit_B12_bind_prot"/>
</dbReference>
<dbReference type="PANTHER" id="PTHR30535:SF35">
    <property type="entry name" value="PERIPLASMIC BINDING PROTEIN"/>
    <property type="match status" value="1"/>
</dbReference>
<dbReference type="InterPro" id="IPR002491">
    <property type="entry name" value="ABC_transptr_periplasmic_BD"/>
</dbReference>
<dbReference type="PANTHER" id="PTHR30535">
    <property type="entry name" value="VITAMIN B12-BINDING PROTEIN"/>
    <property type="match status" value="1"/>
</dbReference>
<proteinExistence type="inferred from homology"/>
<evidence type="ECO:0000313" key="5">
    <source>
        <dbReference type="Proteomes" id="UP000223071"/>
    </source>
</evidence>
<evidence type="ECO:0000313" key="4">
    <source>
        <dbReference type="EMBL" id="PFG73855.1"/>
    </source>
</evidence>
<evidence type="ECO:0000256" key="2">
    <source>
        <dbReference type="ARBA" id="ARBA00022729"/>
    </source>
</evidence>
<dbReference type="Pfam" id="PF01497">
    <property type="entry name" value="Peripla_BP_2"/>
    <property type="match status" value="1"/>
</dbReference>